<accession>M4QF50</accession>
<dbReference type="OrthoDB" id="11402at10239"/>
<name>M4QF50_9CAUD</name>
<dbReference type="GeneID" id="15009605"/>
<proteinExistence type="predicted"/>
<keyword evidence="2" id="KW-1185">Reference proteome</keyword>
<dbReference type="KEGG" id="vg:15009605"/>
<evidence type="ECO:0000313" key="2">
    <source>
        <dbReference type="Proteomes" id="UP000203521"/>
    </source>
</evidence>
<protein>
    <submittedName>
        <fullName evidence="1">Tail completion protein</fullName>
    </submittedName>
</protein>
<organism evidence="1 2">
    <name type="scientific">Synechococcus phage S-CAM1</name>
    <dbReference type="NCBI Taxonomy" id="754037"/>
    <lineage>
        <taxon>Viruses</taxon>
        <taxon>Duplodnaviria</taxon>
        <taxon>Heunggongvirae</taxon>
        <taxon>Uroviricota</taxon>
        <taxon>Caudoviricetes</taxon>
        <taxon>Pantevenvirales</taxon>
        <taxon>Kyanoviridae</taxon>
        <taxon>Anaposvirus</taxon>
        <taxon>Anaposvirus socalone</taxon>
    </lineage>
</organism>
<dbReference type="EMBL" id="HQ634177">
    <property type="protein sequence ID" value="AGH26919.1"/>
    <property type="molecule type" value="Genomic_DNA"/>
</dbReference>
<dbReference type="RefSeq" id="YP_007673097.1">
    <property type="nucleotide sequence ID" value="NC_020837.1"/>
</dbReference>
<gene>
    <name evidence="1" type="ORF">SXBG_00184</name>
</gene>
<reference evidence="1 2" key="1">
    <citation type="submission" date="2010-11" db="EMBL/GenBank/DDBJ databases">
        <title>The Genome Sequence of Synechococcus phage S-CAM1 0208SB26.</title>
        <authorList>
            <consortium name="The Broad Institute Genome Sequencing Platform"/>
            <person name="Henn M.R."/>
            <person name="Martiny J."/>
            <person name="Weihe C."/>
            <person name="Levin J."/>
            <person name="Malboeuf C."/>
            <person name="Casali M."/>
            <person name="Russ C."/>
            <person name="Lennon N."/>
            <person name="Chapman S.B."/>
            <person name="Erlich R."/>
            <person name="Young S.K."/>
            <person name="Yandava C."/>
            <person name="Zeng Q."/>
            <person name="Alvarado L."/>
            <person name="Anderson S."/>
            <person name="Berlin A."/>
            <person name="Chen Z."/>
            <person name="Freedman E."/>
            <person name="Gellesch M."/>
            <person name="Goldberg J."/>
            <person name="Green L."/>
            <person name="Griggs A."/>
            <person name="Gujja S."/>
            <person name="Heilman E.R."/>
            <person name="Heiman D."/>
            <person name="Hollinger A."/>
            <person name="Howarth C."/>
            <person name="Larson L."/>
            <person name="Mehta T."/>
            <person name="Pearson M."/>
            <person name="Roberts A."/>
            <person name="Ryan E."/>
            <person name="Saif S."/>
            <person name="Shea T."/>
            <person name="Shenoy N."/>
            <person name="Sisk P."/>
            <person name="Stolte C."/>
            <person name="Sykes S."/>
            <person name="White J."/>
            <person name="Haas B."/>
            <person name="Nusbaum C."/>
            <person name="Birren B."/>
        </authorList>
    </citation>
    <scope>NUCLEOTIDE SEQUENCE [LARGE SCALE GENOMIC DNA]</scope>
    <source>
        <strain evidence="1 2">S-CAM1</strain>
    </source>
</reference>
<dbReference type="Proteomes" id="UP000203521">
    <property type="component" value="Segment"/>
</dbReference>
<evidence type="ECO:0000313" key="1">
    <source>
        <dbReference type="EMBL" id="AGH26919.1"/>
    </source>
</evidence>
<sequence length="180" mass="20525">MLNSSAWEVDMTADWYKKQPSNRNFLSPTGFTFRMERFEGVDFFCQSASIPDVNMPVVEVATPFRSAPIIPGGGVEYGDLSLRFIIDEDLKNYMSVWNWIRDYGNADSFEGEPEGYSDGNLMILTSNFNPQFIVNFENLIPVSLTSIPFDATVSEVEFFTATVTFKYHRYTVNDLSMQPL</sequence>